<dbReference type="RefSeq" id="WP_369863327.1">
    <property type="nucleotide sequence ID" value="NZ_JBCLPP010000012.1"/>
</dbReference>
<dbReference type="EMBL" id="JBCLPP010000012">
    <property type="protein sequence ID" value="MEY8245103.1"/>
    <property type="molecule type" value="Genomic_DNA"/>
</dbReference>
<dbReference type="InterPro" id="IPR036680">
    <property type="entry name" value="SPOR-like_sf"/>
</dbReference>
<comment type="caution">
    <text evidence="3">The sequence shown here is derived from an EMBL/GenBank/DDBJ whole genome shotgun (WGS) entry which is preliminary data.</text>
</comment>
<dbReference type="Pfam" id="PF05036">
    <property type="entry name" value="SPOR"/>
    <property type="match status" value="1"/>
</dbReference>
<dbReference type="InterPro" id="IPR007730">
    <property type="entry name" value="SPOR-like_dom"/>
</dbReference>
<keyword evidence="1" id="KW-0732">Signal</keyword>
<name>A0ABV4CUP0_9BACT</name>
<dbReference type="Gene3D" id="3.30.70.1070">
    <property type="entry name" value="Sporulation related repeat"/>
    <property type="match status" value="1"/>
</dbReference>
<evidence type="ECO:0000259" key="2">
    <source>
        <dbReference type="PROSITE" id="PS51724"/>
    </source>
</evidence>
<feature type="signal peptide" evidence="1">
    <location>
        <begin position="1"/>
        <end position="18"/>
    </location>
</feature>
<dbReference type="PROSITE" id="PS51724">
    <property type="entry name" value="SPOR"/>
    <property type="match status" value="1"/>
</dbReference>
<protein>
    <submittedName>
        <fullName evidence="3">SPOR domain-containing protein</fullName>
    </submittedName>
</protein>
<dbReference type="Proteomes" id="UP001565200">
    <property type="component" value="Unassembled WGS sequence"/>
</dbReference>
<reference evidence="3 4" key="1">
    <citation type="submission" date="2024-03" db="EMBL/GenBank/DDBJ databases">
        <title>Mouse gut bacterial collection (mGBC) of GemPharmatech.</title>
        <authorList>
            <person name="He Y."/>
            <person name="Dong L."/>
            <person name="Wu D."/>
            <person name="Gao X."/>
            <person name="Lin Z."/>
        </authorList>
    </citation>
    <scope>NUCLEOTIDE SEQUENCE [LARGE SCALE GENOMIC DNA]</scope>
    <source>
        <strain evidence="3 4">54-13</strain>
    </source>
</reference>
<dbReference type="PROSITE" id="PS51257">
    <property type="entry name" value="PROKAR_LIPOPROTEIN"/>
    <property type="match status" value="1"/>
</dbReference>
<proteinExistence type="predicted"/>
<evidence type="ECO:0000313" key="3">
    <source>
        <dbReference type="EMBL" id="MEY8245103.1"/>
    </source>
</evidence>
<keyword evidence="4" id="KW-1185">Reference proteome</keyword>
<evidence type="ECO:0000313" key="4">
    <source>
        <dbReference type="Proteomes" id="UP001565200"/>
    </source>
</evidence>
<dbReference type="SUPFAM" id="SSF110997">
    <property type="entry name" value="Sporulation related repeat"/>
    <property type="match status" value="1"/>
</dbReference>
<accession>A0ABV4CUP0</accession>
<evidence type="ECO:0000256" key="1">
    <source>
        <dbReference type="SAM" id="SignalP"/>
    </source>
</evidence>
<feature type="domain" description="SPOR" evidence="2">
    <location>
        <begin position="86"/>
        <end position="165"/>
    </location>
</feature>
<organism evidence="3 4">
    <name type="scientific">Heminiphilus faecis</name>
    <dbReference type="NCBI Taxonomy" id="2601703"/>
    <lineage>
        <taxon>Bacteria</taxon>
        <taxon>Pseudomonadati</taxon>
        <taxon>Bacteroidota</taxon>
        <taxon>Bacteroidia</taxon>
        <taxon>Bacteroidales</taxon>
        <taxon>Muribaculaceae</taxon>
        <taxon>Heminiphilus</taxon>
    </lineage>
</organism>
<sequence length="174" mass="19157">MKLMFKAAMAFVVIASFAISGCKTSEENYKAAYEIARQKKEEASGVGSDVYDKMKKEAIDTRLIVDGDSLPMNTVNVKVAAQSVEPAEVKQYNIVVNGFKQVFNAKSQMTRLKAAGYTGAFLLENADALYYVVAGSYMTAEEAAAAYNDIVKDRNVVVKAPYPWILRPARFPVM</sequence>
<gene>
    <name evidence="3" type="ORF">AAK873_05665</name>
</gene>
<feature type="chain" id="PRO_5045611622" evidence="1">
    <location>
        <begin position="19"/>
        <end position="174"/>
    </location>
</feature>